<evidence type="ECO:0000313" key="2">
    <source>
        <dbReference type="WBParaSite" id="ES5_v2.g19828.t1"/>
    </source>
</evidence>
<dbReference type="Proteomes" id="UP000887579">
    <property type="component" value="Unplaced"/>
</dbReference>
<dbReference type="WBParaSite" id="ES5_v2.g19828.t1">
    <property type="protein sequence ID" value="ES5_v2.g19828.t1"/>
    <property type="gene ID" value="ES5_v2.g19828"/>
</dbReference>
<accession>A0AC34FRP7</accession>
<sequence length="169" mass="19272">MNIENILPPNLIAKNKFEAFDELSSQKIDYFPDTNSTQLLSQKCIEVFQNLTYGHLEAIKVYLLSIIELKKGFCNPTVSLVFYIQQRPDKSKIFSNIPEEFPFISSETAAILSTLTYQDLIAVKNVINVDPHYRWIMCSPVVGIAPPMKVTINQFIKPQKTISPKMTKV</sequence>
<evidence type="ECO:0000313" key="1">
    <source>
        <dbReference type="Proteomes" id="UP000887579"/>
    </source>
</evidence>
<name>A0AC34FRP7_9BILA</name>
<reference evidence="2" key="1">
    <citation type="submission" date="2022-11" db="UniProtKB">
        <authorList>
            <consortium name="WormBaseParasite"/>
        </authorList>
    </citation>
    <scope>IDENTIFICATION</scope>
</reference>
<proteinExistence type="predicted"/>
<protein>
    <submittedName>
        <fullName evidence="2">Uncharacterized protein</fullName>
    </submittedName>
</protein>
<organism evidence="1 2">
    <name type="scientific">Panagrolaimus sp. ES5</name>
    <dbReference type="NCBI Taxonomy" id="591445"/>
    <lineage>
        <taxon>Eukaryota</taxon>
        <taxon>Metazoa</taxon>
        <taxon>Ecdysozoa</taxon>
        <taxon>Nematoda</taxon>
        <taxon>Chromadorea</taxon>
        <taxon>Rhabditida</taxon>
        <taxon>Tylenchina</taxon>
        <taxon>Panagrolaimomorpha</taxon>
        <taxon>Panagrolaimoidea</taxon>
        <taxon>Panagrolaimidae</taxon>
        <taxon>Panagrolaimus</taxon>
    </lineage>
</organism>